<evidence type="ECO:0000256" key="2">
    <source>
        <dbReference type="ARBA" id="ARBA00022669"/>
    </source>
</evidence>
<gene>
    <name evidence="5" type="ORF">P171DRAFT_459128</name>
</gene>
<keyword evidence="2" id="KW-0147">Chitin-binding</keyword>
<dbReference type="GO" id="GO:0005975">
    <property type="term" value="P:carbohydrate metabolic process"/>
    <property type="evidence" value="ECO:0007669"/>
    <property type="project" value="InterPro"/>
</dbReference>
<dbReference type="InterPro" id="IPR011583">
    <property type="entry name" value="Chitinase_II/V-like_cat"/>
</dbReference>
<accession>A0A9P4P6A5</accession>
<dbReference type="EMBL" id="MU001515">
    <property type="protein sequence ID" value="KAF2437653.1"/>
    <property type="molecule type" value="Genomic_DNA"/>
</dbReference>
<dbReference type="GO" id="GO:0008843">
    <property type="term" value="F:endochitinase activity"/>
    <property type="evidence" value="ECO:0007669"/>
    <property type="project" value="UniProtKB-EC"/>
</dbReference>
<dbReference type="CDD" id="cd00035">
    <property type="entry name" value="ChtBD1"/>
    <property type="match status" value="1"/>
</dbReference>
<dbReference type="SMART" id="SM00636">
    <property type="entry name" value="Glyco_18"/>
    <property type="match status" value="1"/>
</dbReference>
<evidence type="ECO:0000313" key="6">
    <source>
        <dbReference type="Proteomes" id="UP000799764"/>
    </source>
</evidence>
<keyword evidence="6" id="KW-1185">Reference proteome</keyword>
<evidence type="ECO:0000313" key="5">
    <source>
        <dbReference type="EMBL" id="KAF2437653.1"/>
    </source>
</evidence>
<evidence type="ECO:0000259" key="4">
    <source>
        <dbReference type="PROSITE" id="PS51910"/>
    </source>
</evidence>
<dbReference type="Proteomes" id="UP000799764">
    <property type="component" value="Unassembled WGS sequence"/>
</dbReference>
<dbReference type="GO" id="GO:0008061">
    <property type="term" value="F:chitin binding"/>
    <property type="evidence" value="ECO:0007669"/>
    <property type="project" value="UniProtKB-KW"/>
</dbReference>
<keyword evidence="5" id="KW-0378">Hydrolase</keyword>
<dbReference type="EC" id="3.2.1.14" evidence="1"/>
<dbReference type="Gene3D" id="3.20.20.80">
    <property type="entry name" value="Glycosidases"/>
    <property type="match status" value="1"/>
</dbReference>
<dbReference type="PANTHER" id="PTHR47700">
    <property type="entry name" value="V CHITINASE, PUTATIVE (AFU_ORTHOLOGUE AFUA_6G13720)-RELATED"/>
    <property type="match status" value="1"/>
</dbReference>
<dbReference type="Pfam" id="PF00704">
    <property type="entry name" value="Glyco_hydro_18"/>
    <property type="match status" value="1"/>
</dbReference>
<evidence type="ECO:0000256" key="1">
    <source>
        <dbReference type="ARBA" id="ARBA00012729"/>
    </source>
</evidence>
<dbReference type="AlphaFoldDB" id="A0A9P4P6A5"/>
<dbReference type="PROSITE" id="PS51910">
    <property type="entry name" value="GH18_2"/>
    <property type="match status" value="1"/>
</dbReference>
<feature type="domain" description="GH18" evidence="4">
    <location>
        <begin position="105"/>
        <end position="379"/>
    </location>
</feature>
<dbReference type="InterPro" id="IPR017853">
    <property type="entry name" value="GH"/>
</dbReference>
<proteinExistence type="predicted"/>
<dbReference type="InterPro" id="IPR036861">
    <property type="entry name" value="Endochitinase-like_sf"/>
</dbReference>
<keyword evidence="3" id="KW-0843">Virulence</keyword>
<dbReference type="SUPFAM" id="SSF51445">
    <property type="entry name" value="(Trans)glycosidases"/>
    <property type="match status" value="1"/>
</dbReference>
<reference evidence="5" key="1">
    <citation type="journal article" date="2020" name="Stud. Mycol.">
        <title>101 Dothideomycetes genomes: a test case for predicting lifestyles and emergence of pathogens.</title>
        <authorList>
            <person name="Haridas S."/>
            <person name="Albert R."/>
            <person name="Binder M."/>
            <person name="Bloem J."/>
            <person name="Labutti K."/>
            <person name="Salamov A."/>
            <person name="Andreopoulos B."/>
            <person name="Baker S."/>
            <person name="Barry K."/>
            <person name="Bills G."/>
            <person name="Bluhm B."/>
            <person name="Cannon C."/>
            <person name="Castanera R."/>
            <person name="Culley D."/>
            <person name="Daum C."/>
            <person name="Ezra D."/>
            <person name="Gonzalez J."/>
            <person name="Henrissat B."/>
            <person name="Kuo A."/>
            <person name="Liang C."/>
            <person name="Lipzen A."/>
            <person name="Lutzoni F."/>
            <person name="Magnuson J."/>
            <person name="Mondo S."/>
            <person name="Nolan M."/>
            <person name="Ohm R."/>
            <person name="Pangilinan J."/>
            <person name="Park H.-J."/>
            <person name="Ramirez L."/>
            <person name="Alfaro M."/>
            <person name="Sun H."/>
            <person name="Tritt A."/>
            <person name="Yoshinaga Y."/>
            <person name="Zwiers L.-H."/>
            <person name="Turgeon B."/>
            <person name="Goodwin S."/>
            <person name="Spatafora J."/>
            <person name="Crous P."/>
            <person name="Grigoriev I."/>
        </authorList>
    </citation>
    <scope>NUCLEOTIDE SEQUENCE</scope>
    <source>
        <strain evidence="5">CBS 690.94</strain>
    </source>
</reference>
<sequence>MFHPRTTVGINICLSAGDVPFPHPVEGALCGPTKPGTTFVPGQVLESYNPCPLNACCNIWGQCGITPTFCICDPGESPDTSVVENGCIWSCGTTIINTAPLPTRFGRIGYYDSSNFRRECLRLSSKNSNIDGSNTHIHWAFAKVSTDDWTLEIDDPYDQWDQALAVSERKIISVGGWAFSTEPGTSTILREAMLEANRDTFATHVVQFLRNNKLDGFDFDWDYPGNYLDFLTVMKSKLHTTKSMSVAAPASYYYLRAFPIKEMAELLDYIVYMTYDLHGQWDAGNPSSVEGCPTGNCLRSHGESIHLARNTYYALTMITKAGVATSKIFVGKWASSTDHTQAKQATVEASGCCSQAAQTPCVESWHDQSSDSDMLVYNG</sequence>
<evidence type="ECO:0000256" key="3">
    <source>
        <dbReference type="ARBA" id="ARBA00023026"/>
    </source>
</evidence>
<comment type="caution">
    <text evidence="5">The sequence shown here is derived from an EMBL/GenBank/DDBJ whole genome shotgun (WGS) entry which is preliminary data.</text>
</comment>
<name>A0A9P4P6A5_9PLEO</name>
<organism evidence="5 6">
    <name type="scientific">Karstenula rhodostoma CBS 690.94</name>
    <dbReference type="NCBI Taxonomy" id="1392251"/>
    <lineage>
        <taxon>Eukaryota</taxon>
        <taxon>Fungi</taxon>
        <taxon>Dikarya</taxon>
        <taxon>Ascomycota</taxon>
        <taxon>Pezizomycotina</taxon>
        <taxon>Dothideomycetes</taxon>
        <taxon>Pleosporomycetidae</taxon>
        <taxon>Pleosporales</taxon>
        <taxon>Massarineae</taxon>
        <taxon>Didymosphaeriaceae</taxon>
        <taxon>Karstenula</taxon>
    </lineage>
</organism>
<dbReference type="OrthoDB" id="73875at2759"/>
<dbReference type="InterPro" id="IPR053214">
    <property type="entry name" value="LysM12-like"/>
</dbReference>
<dbReference type="InterPro" id="IPR001223">
    <property type="entry name" value="Glyco_hydro18_cat"/>
</dbReference>
<dbReference type="PANTHER" id="PTHR47700:SF2">
    <property type="entry name" value="CHITINASE"/>
    <property type="match status" value="1"/>
</dbReference>
<protein>
    <recommendedName>
        <fullName evidence="1">chitinase</fullName>
        <ecNumber evidence="1">3.2.1.14</ecNumber>
    </recommendedName>
</protein>
<dbReference type="SUPFAM" id="SSF57016">
    <property type="entry name" value="Plant lectins/antimicrobial peptides"/>
    <property type="match status" value="1"/>
</dbReference>